<evidence type="ECO:0000313" key="3">
    <source>
        <dbReference type="EMBL" id="GAA4736405.1"/>
    </source>
</evidence>
<gene>
    <name evidence="3" type="ORF">GCM10025783_03190</name>
</gene>
<protein>
    <recommendedName>
        <fullName evidence="2">Methyltransferase type 12 domain-containing protein</fullName>
    </recommendedName>
</protein>
<dbReference type="Gene3D" id="3.40.50.150">
    <property type="entry name" value="Vaccinia Virus protein VP39"/>
    <property type="match status" value="1"/>
</dbReference>
<sequence length="447" mass="48144">MSFDAAEPGTSEQAWRAYRSALPPLDTGPLRRLVVVAAHPDDETLMAGGLIAMTAARRVPVAVVVASNGEASHPGSTSWTPERLARAREEEVVAAVRRLAPEARTVLLRLPDGALAAHAEQLAAALEAEVRPGDTVVSTWEGDGHPDHAAVARAAADVAAIRRSAHLQAPIWAWHWGEPSGAELPTAVRLDLDAAALAAKREAIDLHATQIAALSAAPGDAALLQPGVLAHFRSGSEVYLPTPVSAQPVDFDAMYAVSDDPWGFTDRWYEQRKRALLLATLPRPRFGRVLEIGCSSGVLTAELADRADEVVATDVADRAIAQARDRLRERPHAVVEQRRLPEEWDDGWDAAPFDLVVLSEVGFYLAGDALDRLVDRCRAALAPGGVFVACHWRPHVLGLDRGGDEVHRVIRERLGARRLVEHVEDDFLLDVLQVEPAASVATATGLR</sequence>
<dbReference type="InterPro" id="IPR024078">
    <property type="entry name" value="LmbE-like_dom_sf"/>
</dbReference>
<dbReference type="SUPFAM" id="SSF102588">
    <property type="entry name" value="LmbE-like"/>
    <property type="match status" value="1"/>
</dbReference>
<feature type="domain" description="Methyltransferase type 12" evidence="2">
    <location>
        <begin position="290"/>
        <end position="387"/>
    </location>
</feature>
<comment type="caution">
    <text evidence="3">The sequence shown here is derived from an EMBL/GenBank/DDBJ whole genome shotgun (WGS) entry which is preliminary data.</text>
</comment>
<dbReference type="Proteomes" id="UP001500121">
    <property type="component" value="Unassembled WGS sequence"/>
</dbReference>
<accession>A0ABP8YR63</accession>
<reference evidence="4" key="1">
    <citation type="journal article" date="2019" name="Int. J. Syst. Evol. Microbiol.">
        <title>The Global Catalogue of Microorganisms (GCM) 10K type strain sequencing project: providing services to taxonomists for standard genome sequencing and annotation.</title>
        <authorList>
            <consortium name="The Broad Institute Genomics Platform"/>
            <consortium name="The Broad Institute Genome Sequencing Center for Infectious Disease"/>
            <person name="Wu L."/>
            <person name="Ma J."/>
        </authorList>
    </citation>
    <scope>NUCLEOTIDE SEQUENCE [LARGE SCALE GENOMIC DNA]</scope>
    <source>
        <strain evidence="4">JCM 19015</strain>
    </source>
</reference>
<evidence type="ECO:0000259" key="2">
    <source>
        <dbReference type="Pfam" id="PF08242"/>
    </source>
</evidence>
<dbReference type="CDD" id="cd02440">
    <property type="entry name" value="AdoMet_MTases"/>
    <property type="match status" value="1"/>
</dbReference>
<dbReference type="Pfam" id="PF08242">
    <property type="entry name" value="Methyltransf_12"/>
    <property type="match status" value="1"/>
</dbReference>
<dbReference type="Gene3D" id="3.40.50.10320">
    <property type="entry name" value="LmbE-like"/>
    <property type="match status" value="1"/>
</dbReference>
<dbReference type="PANTHER" id="PTHR12993">
    <property type="entry name" value="N-ACETYLGLUCOSAMINYL-PHOSPHATIDYLINOSITOL DE-N-ACETYLASE-RELATED"/>
    <property type="match status" value="1"/>
</dbReference>
<evidence type="ECO:0000256" key="1">
    <source>
        <dbReference type="ARBA" id="ARBA00022833"/>
    </source>
</evidence>
<keyword evidence="1" id="KW-0862">Zinc</keyword>
<dbReference type="PANTHER" id="PTHR12993:SF29">
    <property type="entry name" value="BLR3841 PROTEIN"/>
    <property type="match status" value="1"/>
</dbReference>
<dbReference type="EMBL" id="BAABLP010000001">
    <property type="protein sequence ID" value="GAA4736405.1"/>
    <property type="molecule type" value="Genomic_DNA"/>
</dbReference>
<keyword evidence="4" id="KW-1185">Reference proteome</keyword>
<proteinExistence type="predicted"/>
<dbReference type="InterPro" id="IPR003737">
    <property type="entry name" value="GlcNAc_PI_deacetylase-related"/>
</dbReference>
<dbReference type="SUPFAM" id="SSF53335">
    <property type="entry name" value="S-adenosyl-L-methionine-dependent methyltransferases"/>
    <property type="match status" value="1"/>
</dbReference>
<dbReference type="RefSeq" id="WP_345479164.1">
    <property type="nucleotide sequence ID" value="NZ_BAABLP010000001.1"/>
</dbReference>
<name>A0ABP8YR63_9MICO</name>
<dbReference type="Pfam" id="PF02585">
    <property type="entry name" value="PIG-L"/>
    <property type="match status" value="1"/>
</dbReference>
<dbReference type="InterPro" id="IPR013217">
    <property type="entry name" value="Methyltransf_12"/>
</dbReference>
<organism evidence="3 4">
    <name type="scientific">Amnibacterium soli</name>
    <dbReference type="NCBI Taxonomy" id="1282736"/>
    <lineage>
        <taxon>Bacteria</taxon>
        <taxon>Bacillati</taxon>
        <taxon>Actinomycetota</taxon>
        <taxon>Actinomycetes</taxon>
        <taxon>Micrococcales</taxon>
        <taxon>Microbacteriaceae</taxon>
        <taxon>Amnibacterium</taxon>
    </lineage>
</organism>
<dbReference type="InterPro" id="IPR029063">
    <property type="entry name" value="SAM-dependent_MTases_sf"/>
</dbReference>
<evidence type="ECO:0000313" key="4">
    <source>
        <dbReference type="Proteomes" id="UP001500121"/>
    </source>
</evidence>